<sequence length="144" mass="16327">MLLFFISAFFVAQVLVEANQERETCPPEVKGLVDNCNVWCPDGQDYVNIYYPNGTICKYDESHNGTCIEYAEGKTGCLKHEIGSDRNHGQISTKSKTKEDIGKTSKKGSQNKEKKKKNKKKKNKNKNQNSTYSKAQKTPKTKKK</sequence>
<evidence type="ECO:0000256" key="2">
    <source>
        <dbReference type="SAM" id="SignalP"/>
    </source>
</evidence>
<name>A0A131YF86_RHIAP</name>
<protein>
    <submittedName>
        <fullName evidence="3">Basic tail secreted protein</fullName>
    </submittedName>
</protein>
<keyword evidence="2" id="KW-0732">Signal</keyword>
<evidence type="ECO:0000313" key="3">
    <source>
        <dbReference type="EMBL" id="JAP77994.1"/>
    </source>
</evidence>
<accession>A0A131YF86</accession>
<feature type="compositionally biased region" description="Low complexity" evidence="1">
    <location>
        <begin position="126"/>
        <end position="136"/>
    </location>
</feature>
<reference evidence="3" key="1">
    <citation type="journal article" date="2016" name="Ticks Tick Borne Dis.">
        <title>De novo assembly and annotation of the salivary gland transcriptome of Rhipicephalus appendiculatus male and female ticks during blood feeding.</title>
        <authorList>
            <person name="de Castro M.H."/>
            <person name="de Klerk D."/>
            <person name="Pienaar R."/>
            <person name="Latif A.A."/>
            <person name="Rees D.J."/>
            <person name="Mans B.J."/>
        </authorList>
    </citation>
    <scope>NUCLEOTIDE SEQUENCE</scope>
    <source>
        <tissue evidence="3">Salivary glands</tissue>
    </source>
</reference>
<dbReference type="EMBL" id="GEDV01010563">
    <property type="protein sequence ID" value="JAP77994.1"/>
    <property type="molecule type" value="Transcribed_RNA"/>
</dbReference>
<proteinExistence type="predicted"/>
<feature type="signal peptide" evidence="2">
    <location>
        <begin position="1"/>
        <end position="18"/>
    </location>
</feature>
<organism evidence="3">
    <name type="scientific">Rhipicephalus appendiculatus</name>
    <name type="common">Brown ear tick</name>
    <dbReference type="NCBI Taxonomy" id="34631"/>
    <lineage>
        <taxon>Eukaryota</taxon>
        <taxon>Metazoa</taxon>
        <taxon>Ecdysozoa</taxon>
        <taxon>Arthropoda</taxon>
        <taxon>Chelicerata</taxon>
        <taxon>Arachnida</taxon>
        <taxon>Acari</taxon>
        <taxon>Parasitiformes</taxon>
        <taxon>Ixodida</taxon>
        <taxon>Ixodoidea</taxon>
        <taxon>Ixodidae</taxon>
        <taxon>Rhipicephalinae</taxon>
        <taxon>Rhipicephalus</taxon>
        <taxon>Rhipicephalus</taxon>
    </lineage>
</organism>
<dbReference type="AlphaFoldDB" id="A0A131YF86"/>
<feature type="compositionally biased region" description="Basic residues" evidence="1">
    <location>
        <begin position="113"/>
        <end position="125"/>
    </location>
</feature>
<feature type="chain" id="PRO_5007284914" evidence="2">
    <location>
        <begin position="19"/>
        <end position="144"/>
    </location>
</feature>
<feature type="region of interest" description="Disordered" evidence="1">
    <location>
        <begin position="81"/>
        <end position="144"/>
    </location>
</feature>
<evidence type="ECO:0000256" key="1">
    <source>
        <dbReference type="SAM" id="MobiDB-lite"/>
    </source>
</evidence>